<evidence type="ECO:0000256" key="4">
    <source>
        <dbReference type="ARBA" id="ARBA00022563"/>
    </source>
</evidence>
<dbReference type="AlphaFoldDB" id="A0A9P6DGL3"/>
<dbReference type="PANTHER" id="PTHR48069">
    <property type="entry name" value="DIHYDROFOLATE REDUCTASE"/>
    <property type="match status" value="1"/>
</dbReference>
<dbReference type="GO" id="GO:0004146">
    <property type="term" value="F:dihydrofolate reductase activity"/>
    <property type="evidence" value="ECO:0007669"/>
    <property type="project" value="UniProtKB-EC"/>
</dbReference>
<organism evidence="9 10">
    <name type="scientific">Pleurotus eryngii</name>
    <name type="common">Boletus of the steppes</name>
    <dbReference type="NCBI Taxonomy" id="5323"/>
    <lineage>
        <taxon>Eukaryota</taxon>
        <taxon>Fungi</taxon>
        <taxon>Dikarya</taxon>
        <taxon>Basidiomycota</taxon>
        <taxon>Agaricomycotina</taxon>
        <taxon>Agaricomycetes</taxon>
        <taxon>Agaricomycetidae</taxon>
        <taxon>Agaricales</taxon>
        <taxon>Pleurotineae</taxon>
        <taxon>Pleurotaceae</taxon>
        <taxon>Pleurotus</taxon>
    </lineage>
</organism>
<dbReference type="GO" id="GO:0046654">
    <property type="term" value="P:tetrahydrofolate biosynthetic process"/>
    <property type="evidence" value="ECO:0007669"/>
    <property type="project" value="InterPro"/>
</dbReference>
<evidence type="ECO:0000256" key="2">
    <source>
        <dbReference type="ARBA" id="ARBA00012856"/>
    </source>
</evidence>
<dbReference type="EC" id="1.5.1.3" evidence="2"/>
<dbReference type="GO" id="GO:0050661">
    <property type="term" value="F:NADP binding"/>
    <property type="evidence" value="ECO:0007669"/>
    <property type="project" value="InterPro"/>
</dbReference>
<dbReference type="Pfam" id="PF00186">
    <property type="entry name" value="DHFR_1"/>
    <property type="match status" value="1"/>
</dbReference>
<name>A0A9P6DGL3_PLEER</name>
<dbReference type="GO" id="GO:0006730">
    <property type="term" value="P:one-carbon metabolic process"/>
    <property type="evidence" value="ECO:0007669"/>
    <property type="project" value="UniProtKB-KW"/>
</dbReference>
<evidence type="ECO:0000256" key="5">
    <source>
        <dbReference type="ARBA" id="ARBA00022857"/>
    </source>
</evidence>
<keyword evidence="5" id="KW-0521">NADP</keyword>
<sequence length="202" mass="22841">MSRLTLIVAATKNNGIGYKGRLPWRLPKEMAYFSRVTTHAPDGRVNAVIMGRNTWESIPSKFRPLPNRTNYVISNNGEYSLNAPATLRNDLETALGEAATSEEHHRVFIIGGVTLYTQCLALPPSSPTYVDRILLTRVFSPAFEECDTFMPDILSEKEQEGKERWEQTSHAELSSWAGFDVPEGIQSENGVEYEFQMWIRVV</sequence>
<dbReference type="PROSITE" id="PS00075">
    <property type="entry name" value="DHFR_1"/>
    <property type="match status" value="1"/>
</dbReference>
<accession>A0A9P6DGL3</accession>
<dbReference type="SUPFAM" id="SSF53597">
    <property type="entry name" value="Dihydrofolate reductase-like"/>
    <property type="match status" value="1"/>
</dbReference>
<gene>
    <name evidence="9" type="ORF">BDN71DRAFT_1446618</name>
</gene>
<protein>
    <recommendedName>
        <fullName evidence="3">Dihydrofolate reductase</fullName>
        <ecNumber evidence="2">1.5.1.3</ecNumber>
    </recommendedName>
</protein>
<keyword evidence="10" id="KW-1185">Reference proteome</keyword>
<dbReference type="InterPro" id="IPR001796">
    <property type="entry name" value="DHFR_dom"/>
</dbReference>
<dbReference type="EMBL" id="MU154555">
    <property type="protein sequence ID" value="KAF9496178.1"/>
    <property type="molecule type" value="Genomic_DNA"/>
</dbReference>
<comment type="similarity">
    <text evidence="7">Belongs to the dihydrofolate reductase family.</text>
</comment>
<dbReference type="Gene3D" id="3.40.430.10">
    <property type="entry name" value="Dihydrofolate Reductase, subunit A"/>
    <property type="match status" value="1"/>
</dbReference>
<comment type="pathway">
    <text evidence="1">Cofactor biosynthesis; tetrahydrofolate biosynthesis; 5,6,7,8-tetrahydrofolate from 7,8-dihydrofolate: step 1/1.</text>
</comment>
<reference evidence="9" key="1">
    <citation type="submission" date="2020-11" db="EMBL/GenBank/DDBJ databases">
        <authorList>
            <consortium name="DOE Joint Genome Institute"/>
            <person name="Ahrendt S."/>
            <person name="Riley R."/>
            <person name="Andreopoulos W."/>
            <person name="Labutti K."/>
            <person name="Pangilinan J."/>
            <person name="Ruiz-Duenas F.J."/>
            <person name="Barrasa J.M."/>
            <person name="Sanchez-Garcia M."/>
            <person name="Camarero S."/>
            <person name="Miyauchi S."/>
            <person name="Serrano A."/>
            <person name="Linde D."/>
            <person name="Babiker R."/>
            <person name="Drula E."/>
            <person name="Ayuso-Fernandez I."/>
            <person name="Pacheco R."/>
            <person name="Padilla G."/>
            <person name="Ferreira P."/>
            <person name="Barriuso J."/>
            <person name="Kellner H."/>
            <person name="Castanera R."/>
            <person name="Alfaro M."/>
            <person name="Ramirez L."/>
            <person name="Pisabarro A.G."/>
            <person name="Kuo A."/>
            <person name="Tritt A."/>
            <person name="Lipzen A."/>
            <person name="He G."/>
            <person name="Yan M."/>
            <person name="Ng V."/>
            <person name="Cullen D."/>
            <person name="Martin F."/>
            <person name="Rosso M.-N."/>
            <person name="Henrissat B."/>
            <person name="Hibbett D."/>
            <person name="Martinez A.T."/>
            <person name="Grigoriev I.V."/>
        </authorList>
    </citation>
    <scope>NUCLEOTIDE SEQUENCE</scope>
    <source>
        <strain evidence="9">ATCC 90797</strain>
    </source>
</reference>
<comment type="caution">
    <text evidence="9">The sequence shown here is derived from an EMBL/GenBank/DDBJ whole genome shotgun (WGS) entry which is preliminary data.</text>
</comment>
<dbReference type="OrthoDB" id="414698at2759"/>
<dbReference type="InterPro" id="IPR012259">
    <property type="entry name" value="DHFR"/>
</dbReference>
<dbReference type="GO" id="GO:0046655">
    <property type="term" value="P:folic acid metabolic process"/>
    <property type="evidence" value="ECO:0007669"/>
    <property type="project" value="TreeGrafter"/>
</dbReference>
<evidence type="ECO:0000259" key="8">
    <source>
        <dbReference type="PROSITE" id="PS51330"/>
    </source>
</evidence>
<dbReference type="PROSITE" id="PS51330">
    <property type="entry name" value="DHFR_2"/>
    <property type="match status" value="1"/>
</dbReference>
<dbReference type="CDD" id="cd00209">
    <property type="entry name" value="DHFR"/>
    <property type="match status" value="1"/>
</dbReference>
<keyword evidence="6" id="KW-0560">Oxidoreductase</keyword>
<proteinExistence type="inferred from homology"/>
<evidence type="ECO:0000256" key="6">
    <source>
        <dbReference type="ARBA" id="ARBA00023002"/>
    </source>
</evidence>
<evidence type="ECO:0000256" key="3">
    <source>
        <dbReference type="ARBA" id="ARBA00018886"/>
    </source>
</evidence>
<dbReference type="PRINTS" id="PR00070">
    <property type="entry name" value="DHFR"/>
</dbReference>
<evidence type="ECO:0000313" key="10">
    <source>
        <dbReference type="Proteomes" id="UP000807025"/>
    </source>
</evidence>
<evidence type="ECO:0000256" key="7">
    <source>
        <dbReference type="RuleBase" id="RU004474"/>
    </source>
</evidence>
<dbReference type="InterPro" id="IPR024072">
    <property type="entry name" value="DHFR-like_dom_sf"/>
</dbReference>
<dbReference type="Proteomes" id="UP000807025">
    <property type="component" value="Unassembled WGS sequence"/>
</dbReference>
<feature type="domain" description="DHFR" evidence="8">
    <location>
        <begin position="3"/>
        <end position="200"/>
    </location>
</feature>
<dbReference type="PANTHER" id="PTHR48069:SF3">
    <property type="entry name" value="DIHYDROFOLATE REDUCTASE"/>
    <property type="match status" value="1"/>
</dbReference>
<dbReference type="GO" id="GO:0046452">
    <property type="term" value="P:dihydrofolate metabolic process"/>
    <property type="evidence" value="ECO:0007669"/>
    <property type="project" value="TreeGrafter"/>
</dbReference>
<keyword evidence="4" id="KW-0554">One-carbon metabolism</keyword>
<evidence type="ECO:0000256" key="1">
    <source>
        <dbReference type="ARBA" id="ARBA00004903"/>
    </source>
</evidence>
<evidence type="ECO:0000313" key="9">
    <source>
        <dbReference type="EMBL" id="KAF9496178.1"/>
    </source>
</evidence>
<dbReference type="GO" id="GO:0005739">
    <property type="term" value="C:mitochondrion"/>
    <property type="evidence" value="ECO:0007669"/>
    <property type="project" value="TreeGrafter"/>
</dbReference>
<dbReference type="InterPro" id="IPR017925">
    <property type="entry name" value="DHFR_CS"/>
</dbReference>